<dbReference type="EMBL" id="AOLV01000033">
    <property type="protein sequence ID" value="EPX83308.1"/>
    <property type="molecule type" value="Genomic_DNA"/>
</dbReference>
<dbReference type="Proteomes" id="UP000015346">
    <property type="component" value="Unassembled WGS sequence"/>
</dbReference>
<dbReference type="SUPFAM" id="SSF56281">
    <property type="entry name" value="Metallo-hydrolase/oxidoreductase"/>
    <property type="match status" value="1"/>
</dbReference>
<organism evidence="2 3">
    <name type="scientific">Rubellimicrobium thermophilum DSM 16684</name>
    <dbReference type="NCBI Taxonomy" id="1123069"/>
    <lineage>
        <taxon>Bacteria</taxon>
        <taxon>Pseudomonadati</taxon>
        <taxon>Pseudomonadota</taxon>
        <taxon>Alphaproteobacteria</taxon>
        <taxon>Rhodobacterales</taxon>
        <taxon>Roseobacteraceae</taxon>
        <taxon>Rubellimicrobium</taxon>
    </lineage>
</organism>
<proteinExistence type="predicted"/>
<keyword evidence="2" id="KW-0378">Hydrolase</keyword>
<sequence length="321" mass="35499">MLSFPFPEPPPPGEWHEVAPGLLWARLPLPFRLDHVNIYAIADGDGWVLFDTGIADDTTRALWDRLLPALGPVQALIVSHNDPDHIGLAGWLCDRLDVPLWTSRASFLSATALVRAPALMEAADHTRFYTRHGLGPEVVALLAARGHRYRRLLSDPPPRYRRLAAGMVLRLGGRDWTVLTGEGHAPEQVMLHAPADRLLLAADQILEQISPNVSVSALEPEGDPLGDYLACLRGWRRGRMAAPSCWRGTGAPSSGWPNGPPRCTPIMRRAAISSSGPVQRRRAAQPICFPCCFRRRSMPIRRLLPSARRWPMSTASWRKGA</sequence>
<dbReference type="STRING" id="1123069.ruthe_02934"/>
<dbReference type="InterPro" id="IPR050855">
    <property type="entry name" value="NDM-1-like"/>
</dbReference>
<name>S9QUJ6_9RHOB</name>
<dbReference type="SMART" id="SM00849">
    <property type="entry name" value="Lactamase_B"/>
    <property type="match status" value="1"/>
</dbReference>
<dbReference type="GO" id="GO:0016787">
    <property type="term" value="F:hydrolase activity"/>
    <property type="evidence" value="ECO:0007669"/>
    <property type="project" value="UniProtKB-KW"/>
</dbReference>
<dbReference type="PANTHER" id="PTHR42951:SF22">
    <property type="entry name" value="METALLO BETA-LACTAMASE SUPERFAMILY LIPOPROTEIN"/>
    <property type="match status" value="1"/>
</dbReference>
<reference evidence="2 3" key="1">
    <citation type="journal article" date="2013" name="Stand. Genomic Sci.">
        <title>Genome sequence of the reddish-pigmented Rubellimicrobium thermophilum type strain (DSM 16684(T)), a member of the Roseobacter clade.</title>
        <authorList>
            <person name="Fiebig A."/>
            <person name="Riedel T."/>
            <person name="Gronow S."/>
            <person name="Petersen J."/>
            <person name="Klenk H.P."/>
            <person name="Goker M."/>
        </authorList>
    </citation>
    <scope>NUCLEOTIDE SEQUENCE [LARGE SCALE GENOMIC DNA]</scope>
    <source>
        <strain evidence="2 3">DSM 16684</strain>
    </source>
</reference>
<dbReference type="HOGENOM" id="CLU_048478_0_1_5"/>
<dbReference type="InterPro" id="IPR036866">
    <property type="entry name" value="RibonucZ/Hydroxyglut_hydro"/>
</dbReference>
<evidence type="ECO:0000313" key="3">
    <source>
        <dbReference type="Proteomes" id="UP000015346"/>
    </source>
</evidence>
<feature type="domain" description="Metallo-beta-lactamase" evidence="1">
    <location>
        <begin position="35"/>
        <end position="233"/>
    </location>
</feature>
<dbReference type="InterPro" id="IPR001279">
    <property type="entry name" value="Metallo-B-lactamas"/>
</dbReference>
<comment type="caution">
    <text evidence="2">The sequence shown here is derived from an EMBL/GenBank/DDBJ whole genome shotgun (WGS) entry which is preliminary data.</text>
</comment>
<dbReference type="PANTHER" id="PTHR42951">
    <property type="entry name" value="METALLO-BETA-LACTAMASE DOMAIN-CONTAINING"/>
    <property type="match status" value="1"/>
</dbReference>
<dbReference type="AlphaFoldDB" id="S9QUJ6"/>
<dbReference type="OrthoDB" id="2971563at2"/>
<protein>
    <submittedName>
        <fullName evidence="2">Zn-dependent hydrolase, including glyoxylase</fullName>
    </submittedName>
</protein>
<evidence type="ECO:0000259" key="1">
    <source>
        <dbReference type="SMART" id="SM00849"/>
    </source>
</evidence>
<evidence type="ECO:0000313" key="2">
    <source>
        <dbReference type="EMBL" id="EPX83308.1"/>
    </source>
</evidence>
<dbReference type="Pfam" id="PF00753">
    <property type="entry name" value="Lactamase_B"/>
    <property type="match status" value="1"/>
</dbReference>
<accession>S9QUJ6</accession>
<dbReference type="PATRIC" id="fig|1123069.3.peg.2908"/>
<keyword evidence="3" id="KW-1185">Reference proteome</keyword>
<gene>
    <name evidence="2" type="ORF">ruthe_02934</name>
</gene>
<dbReference type="Gene3D" id="3.60.15.10">
    <property type="entry name" value="Ribonuclease Z/Hydroxyacylglutathione hydrolase-like"/>
    <property type="match status" value="1"/>
</dbReference>